<dbReference type="SUPFAM" id="SSF64288">
    <property type="entry name" value="Chorismate lyase-like"/>
    <property type="match status" value="1"/>
</dbReference>
<dbReference type="CDD" id="cd07377">
    <property type="entry name" value="WHTH_GntR"/>
    <property type="match status" value="1"/>
</dbReference>
<dbReference type="PROSITE" id="PS50949">
    <property type="entry name" value="HTH_GNTR"/>
    <property type="match status" value="1"/>
</dbReference>
<dbReference type="InterPro" id="IPR036390">
    <property type="entry name" value="WH_DNA-bd_sf"/>
</dbReference>
<dbReference type="RefSeq" id="WP_125551077.1">
    <property type="nucleotide sequence ID" value="NZ_JBHSSL010000025.1"/>
</dbReference>
<evidence type="ECO:0000256" key="1">
    <source>
        <dbReference type="ARBA" id="ARBA00023015"/>
    </source>
</evidence>
<keyword evidence="3" id="KW-0804">Transcription</keyword>
<evidence type="ECO:0000256" key="2">
    <source>
        <dbReference type="ARBA" id="ARBA00023125"/>
    </source>
</evidence>
<keyword evidence="6" id="KW-1185">Reference proteome</keyword>
<dbReference type="PANTHER" id="PTHR44846:SF5">
    <property type="entry name" value="HTH-TYPE TRANSCRIPTIONAL REGULATOR GMUR"/>
    <property type="match status" value="1"/>
</dbReference>
<keyword evidence="1" id="KW-0805">Transcription regulation</keyword>
<evidence type="ECO:0000259" key="4">
    <source>
        <dbReference type="PROSITE" id="PS50949"/>
    </source>
</evidence>
<dbReference type="Pfam" id="PF07702">
    <property type="entry name" value="UTRA"/>
    <property type="match status" value="1"/>
</dbReference>
<dbReference type="Proteomes" id="UP001596289">
    <property type="component" value="Unassembled WGS sequence"/>
</dbReference>
<dbReference type="PRINTS" id="PR00035">
    <property type="entry name" value="HTHGNTR"/>
</dbReference>
<dbReference type="InterPro" id="IPR036388">
    <property type="entry name" value="WH-like_DNA-bd_sf"/>
</dbReference>
<comment type="caution">
    <text evidence="5">The sequence shown here is derived from an EMBL/GenBank/DDBJ whole genome shotgun (WGS) entry which is preliminary data.</text>
</comment>
<gene>
    <name evidence="5" type="ORF">ACFQGP_04455</name>
</gene>
<evidence type="ECO:0000313" key="5">
    <source>
        <dbReference type="EMBL" id="MFC6169830.1"/>
    </source>
</evidence>
<dbReference type="InterPro" id="IPR050679">
    <property type="entry name" value="Bact_HTH_transcr_reg"/>
</dbReference>
<dbReference type="Gene3D" id="3.40.1410.10">
    <property type="entry name" value="Chorismate lyase-like"/>
    <property type="match status" value="1"/>
</dbReference>
<organism evidence="5 6">
    <name type="scientific">Loigolactobacillus jiayinensis</name>
    <dbReference type="NCBI Taxonomy" id="2486016"/>
    <lineage>
        <taxon>Bacteria</taxon>
        <taxon>Bacillati</taxon>
        <taxon>Bacillota</taxon>
        <taxon>Bacilli</taxon>
        <taxon>Lactobacillales</taxon>
        <taxon>Lactobacillaceae</taxon>
        <taxon>Loigolactobacillus</taxon>
    </lineage>
</organism>
<dbReference type="SMART" id="SM00866">
    <property type="entry name" value="UTRA"/>
    <property type="match status" value="1"/>
</dbReference>
<feature type="domain" description="HTH gntR-type" evidence="4">
    <location>
        <begin position="3"/>
        <end position="71"/>
    </location>
</feature>
<dbReference type="Gene3D" id="1.10.10.10">
    <property type="entry name" value="Winged helix-like DNA-binding domain superfamily/Winged helix DNA-binding domain"/>
    <property type="match status" value="1"/>
</dbReference>
<dbReference type="Pfam" id="PF00392">
    <property type="entry name" value="GntR"/>
    <property type="match status" value="1"/>
</dbReference>
<sequence>MAKAKYQAVADEIRKRILSKIYPTKTLIPDQNTLAKEFGVSRMTVKKALDGIAREGLIYKQSGLGTYVLGDISIKTANDSPADAFNGLTEQQGAERVTSDVIDFSVAFATKDLQAKLDIGANDPVYNILRLRRLEGEPFILEHTFMPVKLVPDLTLSILKSSIYDYIHHELKLKFGGAYRKIHASLPTELDIAHLNATATEPILEVEQIVWLTTGQNIEYSTSRNLFNKRSYTVLDINNI</sequence>
<reference evidence="6" key="1">
    <citation type="journal article" date="2019" name="Int. J. Syst. Evol. Microbiol.">
        <title>The Global Catalogue of Microorganisms (GCM) 10K type strain sequencing project: providing services to taxonomists for standard genome sequencing and annotation.</title>
        <authorList>
            <consortium name="The Broad Institute Genomics Platform"/>
            <consortium name="The Broad Institute Genome Sequencing Center for Infectious Disease"/>
            <person name="Wu L."/>
            <person name="Ma J."/>
        </authorList>
    </citation>
    <scope>NUCLEOTIDE SEQUENCE [LARGE SCALE GENOMIC DNA]</scope>
    <source>
        <strain evidence="6">CCM 8904</strain>
    </source>
</reference>
<name>A0ABW1RA97_9LACO</name>
<evidence type="ECO:0000256" key="3">
    <source>
        <dbReference type="ARBA" id="ARBA00023163"/>
    </source>
</evidence>
<dbReference type="InterPro" id="IPR028978">
    <property type="entry name" value="Chorismate_lyase_/UTRA_dom_sf"/>
</dbReference>
<keyword evidence="2" id="KW-0238">DNA-binding</keyword>
<protein>
    <submittedName>
        <fullName evidence="5">GntR family transcriptional regulator</fullName>
    </submittedName>
</protein>
<dbReference type="InterPro" id="IPR011663">
    <property type="entry name" value="UTRA"/>
</dbReference>
<dbReference type="PANTHER" id="PTHR44846">
    <property type="entry name" value="MANNOSYL-D-GLYCERATE TRANSPORT/METABOLISM SYSTEM REPRESSOR MNGR-RELATED"/>
    <property type="match status" value="1"/>
</dbReference>
<dbReference type="SMART" id="SM00345">
    <property type="entry name" value="HTH_GNTR"/>
    <property type="match status" value="1"/>
</dbReference>
<dbReference type="SUPFAM" id="SSF46785">
    <property type="entry name" value="Winged helix' DNA-binding domain"/>
    <property type="match status" value="1"/>
</dbReference>
<dbReference type="InterPro" id="IPR000524">
    <property type="entry name" value="Tscrpt_reg_HTH_GntR"/>
</dbReference>
<accession>A0ABW1RA97</accession>
<dbReference type="EMBL" id="JBHSSL010000025">
    <property type="protein sequence ID" value="MFC6169830.1"/>
    <property type="molecule type" value="Genomic_DNA"/>
</dbReference>
<proteinExistence type="predicted"/>
<evidence type="ECO:0000313" key="6">
    <source>
        <dbReference type="Proteomes" id="UP001596289"/>
    </source>
</evidence>